<dbReference type="STRING" id="225164.V3ZWS8"/>
<keyword evidence="4" id="KW-0808">Transferase</keyword>
<dbReference type="KEGG" id="lgi:LOTGIDRAFT_56334"/>
<evidence type="ECO:0000256" key="4">
    <source>
        <dbReference type="ARBA" id="ARBA00022679"/>
    </source>
</evidence>
<dbReference type="PANTHER" id="PTHR11214">
    <property type="entry name" value="BETA-1,3-N-ACETYLGLUCOSAMINYLTRANSFERASE"/>
    <property type="match status" value="1"/>
</dbReference>
<feature type="non-terminal residue" evidence="12">
    <location>
        <position position="1"/>
    </location>
</feature>
<reference evidence="12 13" key="1">
    <citation type="journal article" date="2013" name="Nature">
        <title>Insights into bilaterian evolution from three spiralian genomes.</title>
        <authorList>
            <person name="Simakov O."/>
            <person name="Marletaz F."/>
            <person name="Cho S.J."/>
            <person name="Edsinger-Gonzales E."/>
            <person name="Havlak P."/>
            <person name="Hellsten U."/>
            <person name="Kuo D.H."/>
            <person name="Larsson T."/>
            <person name="Lv J."/>
            <person name="Arendt D."/>
            <person name="Savage R."/>
            <person name="Osoegawa K."/>
            <person name="de Jong P."/>
            <person name="Grimwood J."/>
            <person name="Chapman J.A."/>
            <person name="Shapiro H."/>
            <person name="Aerts A."/>
            <person name="Otillar R.P."/>
            <person name="Terry A.Y."/>
            <person name="Boore J.L."/>
            <person name="Grigoriev I.V."/>
            <person name="Lindberg D.R."/>
            <person name="Seaver E.C."/>
            <person name="Weisblat D.A."/>
            <person name="Putnam N.H."/>
            <person name="Rokhsar D.S."/>
        </authorList>
    </citation>
    <scope>NUCLEOTIDE SEQUENCE [LARGE SCALE GENOMIC DNA]</scope>
</reference>
<evidence type="ECO:0000313" key="13">
    <source>
        <dbReference type="Proteomes" id="UP000030746"/>
    </source>
</evidence>
<organism evidence="12 13">
    <name type="scientific">Lottia gigantea</name>
    <name type="common">Giant owl limpet</name>
    <dbReference type="NCBI Taxonomy" id="225164"/>
    <lineage>
        <taxon>Eukaryota</taxon>
        <taxon>Metazoa</taxon>
        <taxon>Spiralia</taxon>
        <taxon>Lophotrochozoa</taxon>
        <taxon>Mollusca</taxon>
        <taxon>Gastropoda</taxon>
        <taxon>Patellogastropoda</taxon>
        <taxon>Lottioidea</taxon>
        <taxon>Lottiidae</taxon>
        <taxon>Lottia</taxon>
    </lineage>
</organism>
<evidence type="ECO:0000256" key="2">
    <source>
        <dbReference type="ARBA" id="ARBA00008661"/>
    </source>
</evidence>
<dbReference type="PANTHER" id="PTHR11214:SF314">
    <property type="entry name" value="HEXOSYLTRANSFERASE"/>
    <property type="match status" value="1"/>
</dbReference>
<accession>V3ZWS8</accession>
<comment type="subcellular location">
    <subcellularLocation>
        <location evidence="1 11">Golgi apparatus membrane</location>
        <topology evidence="1 11">Single-pass type II membrane protein</topology>
    </subcellularLocation>
</comment>
<evidence type="ECO:0000256" key="3">
    <source>
        <dbReference type="ARBA" id="ARBA00022676"/>
    </source>
</evidence>
<dbReference type="Proteomes" id="UP000030746">
    <property type="component" value="Unassembled WGS sequence"/>
</dbReference>
<dbReference type="CTD" id="20251343"/>
<dbReference type="GeneID" id="20251343"/>
<dbReference type="GO" id="GO:0016758">
    <property type="term" value="F:hexosyltransferase activity"/>
    <property type="evidence" value="ECO:0007669"/>
    <property type="project" value="InterPro"/>
</dbReference>
<evidence type="ECO:0000256" key="1">
    <source>
        <dbReference type="ARBA" id="ARBA00004323"/>
    </source>
</evidence>
<keyword evidence="9" id="KW-0472">Membrane</keyword>
<dbReference type="FunFam" id="3.90.550.50:FF:000001">
    <property type="entry name" value="Hexosyltransferase"/>
    <property type="match status" value="1"/>
</dbReference>
<dbReference type="EC" id="2.4.1.-" evidence="11"/>
<protein>
    <recommendedName>
        <fullName evidence="11">Hexosyltransferase</fullName>
        <ecNumber evidence="11">2.4.1.-</ecNumber>
    </recommendedName>
</protein>
<keyword evidence="13" id="KW-1185">Reference proteome</keyword>
<keyword evidence="10" id="KW-0325">Glycoprotein</keyword>
<dbReference type="Pfam" id="PF01762">
    <property type="entry name" value="Galactosyl_T"/>
    <property type="match status" value="1"/>
</dbReference>
<dbReference type="InterPro" id="IPR002659">
    <property type="entry name" value="Glyco_trans_31"/>
</dbReference>
<evidence type="ECO:0000256" key="9">
    <source>
        <dbReference type="ARBA" id="ARBA00023136"/>
    </source>
</evidence>
<dbReference type="OMA" id="VTIKYIH"/>
<dbReference type="RefSeq" id="XP_009063594.1">
    <property type="nucleotide sequence ID" value="XM_009065346.1"/>
</dbReference>
<keyword evidence="5" id="KW-0812">Transmembrane</keyword>
<keyword evidence="8 11" id="KW-0333">Golgi apparatus</keyword>
<evidence type="ECO:0000256" key="8">
    <source>
        <dbReference type="ARBA" id="ARBA00023034"/>
    </source>
</evidence>
<evidence type="ECO:0000256" key="7">
    <source>
        <dbReference type="ARBA" id="ARBA00022989"/>
    </source>
</evidence>
<dbReference type="HOGENOM" id="CLU_036849_6_2_1"/>
<feature type="non-terminal residue" evidence="12">
    <location>
        <position position="195"/>
    </location>
</feature>
<dbReference type="Gene3D" id="3.90.550.50">
    <property type="match status" value="1"/>
</dbReference>
<name>V3ZWS8_LOTGI</name>
<comment type="similarity">
    <text evidence="2 11">Belongs to the glycosyltransferase 31 family.</text>
</comment>
<dbReference type="GO" id="GO:0006493">
    <property type="term" value="P:protein O-linked glycosylation"/>
    <property type="evidence" value="ECO:0007669"/>
    <property type="project" value="TreeGrafter"/>
</dbReference>
<proteinExistence type="inferred from homology"/>
<dbReference type="EMBL" id="KB203274">
    <property type="protein sequence ID" value="ESO85386.1"/>
    <property type="molecule type" value="Genomic_DNA"/>
</dbReference>
<keyword evidence="3 11" id="KW-0328">Glycosyltransferase</keyword>
<keyword evidence="6" id="KW-0735">Signal-anchor</keyword>
<dbReference type="OrthoDB" id="2139606at2759"/>
<sequence>LLILIFSHCDAKQNRDTLRQTWLTYSNKNTANIRYMFLLGEGSANQNSKSKMEAEIHRDVLLGNFQDTYTNLTLKTVMGLQWVVHICNQTKFILKTDDDVWVNVPMLLKRLETFRSTTFTLGGMCQLGRPHRDMNSKYYVSHKDYPSDVYPPFCTGTGYVTTPNVAAKIINMSAVVPYFHLEDIYVAMCLTKLRI</sequence>
<keyword evidence="7" id="KW-1133">Transmembrane helix</keyword>
<evidence type="ECO:0000313" key="12">
    <source>
        <dbReference type="EMBL" id="ESO85386.1"/>
    </source>
</evidence>
<evidence type="ECO:0000256" key="5">
    <source>
        <dbReference type="ARBA" id="ARBA00022692"/>
    </source>
</evidence>
<evidence type="ECO:0000256" key="11">
    <source>
        <dbReference type="RuleBase" id="RU363063"/>
    </source>
</evidence>
<dbReference type="GO" id="GO:0000139">
    <property type="term" value="C:Golgi membrane"/>
    <property type="evidence" value="ECO:0007669"/>
    <property type="project" value="UniProtKB-SubCell"/>
</dbReference>
<evidence type="ECO:0000256" key="10">
    <source>
        <dbReference type="ARBA" id="ARBA00023180"/>
    </source>
</evidence>
<gene>
    <name evidence="12" type="ORF">LOTGIDRAFT_56334</name>
</gene>
<dbReference type="AlphaFoldDB" id="V3ZWS8"/>
<evidence type="ECO:0000256" key="6">
    <source>
        <dbReference type="ARBA" id="ARBA00022968"/>
    </source>
</evidence>